<dbReference type="HOGENOM" id="CLU_2131778_0_0_11"/>
<name>D1BIN1_SANKS</name>
<dbReference type="KEGG" id="ske:Sked_01000"/>
<evidence type="ECO:0000256" key="2">
    <source>
        <dbReference type="SAM" id="SignalP"/>
    </source>
</evidence>
<accession>D1BIN1</accession>
<evidence type="ECO:0000313" key="4">
    <source>
        <dbReference type="Proteomes" id="UP000000322"/>
    </source>
</evidence>
<feature type="transmembrane region" description="Helical" evidence="1">
    <location>
        <begin position="79"/>
        <end position="105"/>
    </location>
</feature>
<dbReference type="Proteomes" id="UP000000322">
    <property type="component" value="Chromosome"/>
</dbReference>
<dbReference type="AlphaFoldDB" id="D1BIN1"/>
<keyword evidence="2" id="KW-0732">Signal</keyword>
<reference evidence="3 4" key="1">
    <citation type="journal article" date="2009" name="Stand. Genomic Sci.">
        <title>Complete genome sequence of Sanguibacter keddieii type strain (ST-74).</title>
        <authorList>
            <person name="Ivanova N."/>
            <person name="Sikorski J."/>
            <person name="Sims D."/>
            <person name="Brettin T."/>
            <person name="Detter J.C."/>
            <person name="Han C."/>
            <person name="Lapidus A."/>
            <person name="Copeland A."/>
            <person name="Glavina Del Rio T."/>
            <person name="Nolan M."/>
            <person name="Chen F."/>
            <person name="Lucas S."/>
            <person name="Tice H."/>
            <person name="Cheng J.F."/>
            <person name="Bruce D."/>
            <person name="Goodwin L."/>
            <person name="Pitluck S."/>
            <person name="Pati A."/>
            <person name="Mavromatis K."/>
            <person name="Chen A."/>
            <person name="Palaniappan K."/>
            <person name="D'haeseleer P."/>
            <person name="Chain P."/>
            <person name="Bristow J."/>
            <person name="Eisen J.A."/>
            <person name="Markowitz V."/>
            <person name="Hugenholtz P."/>
            <person name="Goker M."/>
            <person name="Pukall R."/>
            <person name="Klenk H.P."/>
            <person name="Kyrpides N.C."/>
        </authorList>
    </citation>
    <scope>NUCLEOTIDE SEQUENCE [LARGE SCALE GENOMIC DNA]</scope>
    <source>
        <strain evidence="4">ATCC 51767 / DSM 10542 / NCFB 3025 / ST-74</strain>
    </source>
</reference>
<dbReference type="EMBL" id="CP001819">
    <property type="protein sequence ID" value="ACZ20073.1"/>
    <property type="molecule type" value="Genomic_DNA"/>
</dbReference>
<feature type="signal peptide" evidence="2">
    <location>
        <begin position="1"/>
        <end position="27"/>
    </location>
</feature>
<evidence type="ECO:0000256" key="1">
    <source>
        <dbReference type="SAM" id="Phobius"/>
    </source>
</evidence>
<dbReference type="STRING" id="446469.Sked_01000"/>
<keyword evidence="1" id="KW-1133">Transmembrane helix</keyword>
<keyword evidence="4" id="KW-1185">Reference proteome</keyword>
<gene>
    <name evidence="3" type="ordered locus">Sked_01000</name>
</gene>
<feature type="chain" id="PRO_5003021106" evidence="2">
    <location>
        <begin position="28"/>
        <end position="113"/>
    </location>
</feature>
<sequence length="113" mass="11303">MRRRASLVLAAGLVAGSALLAAPAAQAVDTGRGEVVAQVQVAGSQTAEAFEAPLVDALASTDAASTTPPEASTSPSGGYAWLAAAGFVLLVVGSIGRIVGLRILYKNRKNKGL</sequence>
<evidence type="ECO:0000313" key="3">
    <source>
        <dbReference type="EMBL" id="ACZ20073.1"/>
    </source>
</evidence>
<protein>
    <submittedName>
        <fullName evidence="3">Uncharacterized protein</fullName>
    </submittedName>
</protein>
<organism evidence="3 4">
    <name type="scientific">Sanguibacter keddieii (strain ATCC 51767 / DSM 10542 / NCFB 3025 / ST-74)</name>
    <dbReference type="NCBI Taxonomy" id="446469"/>
    <lineage>
        <taxon>Bacteria</taxon>
        <taxon>Bacillati</taxon>
        <taxon>Actinomycetota</taxon>
        <taxon>Actinomycetes</taxon>
        <taxon>Micrococcales</taxon>
        <taxon>Sanguibacteraceae</taxon>
        <taxon>Sanguibacter</taxon>
    </lineage>
</organism>
<keyword evidence="1" id="KW-0472">Membrane</keyword>
<keyword evidence="1" id="KW-0812">Transmembrane</keyword>
<proteinExistence type="predicted"/>